<dbReference type="InterPro" id="IPR005471">
    <property type="entry name" value="Tscrpt_reg_IclR_N"/>
</dbReference>
<keyword evidence="7" id="KW-1185">Reference proteome</keyword>
<evidence type="ECO:0000256" key="3">
    <source>
        <dbReference type="ARBA" id="ARBA00023163"/>
    </source>
</evidence>
<evidence type="ECO:0000259" key="5">
    <source>
        <dbReference type="PROSITE" id="PS51078"/>
    </source>
</evidence>
<evidence type="ECO:0000313" key="7">
    <source>
        <dbReference type="Proteomes" id="UP000295601"/>
    </source>
</evidence>
<dbReference type="PANTHER" id="PTHR30136:SF24">
    <property type="entry name" value="HTH-TYPE TRANSCRIPTIONAL REPRESSOR ALLR"/>
    <property type="match status" value="1"/>
</dbReference>
<dbReference type="Pfam" id="PF09339">
    <property type="entry name" value="HTH_IclR"/>
    <property type="match status" value="1"/>
</dbReference>
<keyword evidence="3" id="KW-0804">Transcription</keyword>
<dbReference type="SMART" id="SM00346">
    <property type="entry name" value="HTH_ICLR"/>
    <property type="match status" value="1"/>
</dbReference>
<evidence type="ECO:0000256" key="2">
    <source>
        <dbReference type="ARBA" id="ARBA00023125"/>
    </source>
</evidence>
<keyword evidence="1" id="KW-0805">Transcription regulation</keyword>
<dbReference type="Proteomes" id="UP000295601">
    <property type="component" value="Unassembled WGS sequence"/>
</dbReference>
<dbReference type="Gene3D" id="1.10.10.10">
    <property type="entry name" value="Winged helix-like DNA-binding domain superfamily/Winged helix DNA-binding domain"/>
    <property type="match status" value="1"/>
</dbReference>
<dbReference type="InterPro" id="IPR029016">
    <property type="entry name" value="GAF-like_dom_sf"/>
</dbReference>
<dbReference type="GO" id="GO:0045892">
    <property type="term" value="P:negative regulation of DNA-templated transcription"/>
    <property type="evidence" value="ECO:0007669"/>
    <property type="project" value="TreeGrafter"/>
</dbReference>
<organism evidence="6 7">
    <name type="scientific">Leucobacter luti</name>
    <dbReference type="NCBI Taxonomy" id="340320"/>
    <lineage>
        <taxon>Bacteria</taxon>
        <taxon>Bacillati</taxon>
        <taxon>Actinomycetota</taxon>
        <taxon>Actinomycetes</taxon>
        <taxon>Micrococcales</taxon>
        <taxon>Microbacteriaceae</taxon>
        <taxon>Leucobacter</taxon>
    </lineage>
</organism>
<name>A0A4R6RZI7_9MICO</name>
<dbReference type="InterPro" id="IPR036388">
    <property type="entry name" value="WH-like_DNA-bd_sf"/>
</dbReference>
<reference evidence="6 7" key="1">
    <citation type="submission" date="2019-03" db="EMBL/GenBank/DDBJ databases">
        <title>Genomic analyses of the natural microbiome of Caenorhabditis elegans.</title>
        <authorList>
            <person name="Samuel B."/>
        </authorList>
    </citation>
    <scope>NUCLEOTIDE SEQUENCE [LARGE SCALE GENOMIC DNA]</scope>
    <source>
        <strain evidence="6 7">JUb18</strain>
    </source>
</reference>
<feature type="domain" description="IclR-ED" evidence="5">
    <location>
        <begin position="79"/>
        <end position="240"/>
    </location>
</feature>
<evidence type="ECO:0000313" key="6">
    <source>
        <dbReference type="EMBL" id="TDP92601.1"/>
    </source>
</evidence>
<dbReference type="EMBL" id="SNYA01000004">
    <property type="protein sequence ID" value="TDP92601.1"/>
    <property type="molecule type" value="Genomic_DNA"/>
</dbReference>
<keyword evidence="2" id="KW-0238">DNA-binding</keyword>
<dbReference type="PANTHER" id="PTHR30136">
    <property type="entry name" value="HELIX-TURN-HELIX TRANSCRIPTIONAL REGULATOR, ICLR FAMILY"/>
    <property type="match status" value="1"/>
</dbReference>
<dbReference type="Pfam" id="PF01614">
    <property type="entry name" value="IclR_C"/>
    <property type="match status" value="1"/>
</dbReference>
<dbReference type="RefSeq" id="WP_166644297.1">
    <property type="nucleotide sequence ID" value="NZ_CP080492.1"/>
</dbReference>
<proteinExistence type="predicted"/>
<accession>A0A4R6RZI7</accession>
<dbReference type="GO" id="GO:0003700">
    <property type="term" value="F:DNA-binding transcription factor activity"/>
    <property type="evidence" value="ECO:0007669"/>
    <property type="project" value="TreeGrafter"/>
</dbReference>
<protein>
    <submittedName>
        <fullName evidence="6">IclR family transcriptional regulator</fullName>
    </submittedName>
</protein>
<dbReference type="PROSITE" id="PS51078">
    <property type="entry name" value="ICLR_ED"/>
    <property type="match status" value="1"/>
</dbReference>
<sequence>MVSSELDNLILPSADTSQAESANGPRSVHRALRVLTHVVEHGPQTLSVLARNVALPASTVLRLLRALEEWGFVAKDDEGQYEMGARFANTRLASQPVLPPSLVDLSVPVLTELMQLTGESSYLSVPGPAQSYLYLREVQSDQPIRHVGLSGWAGRFVPMEGSAVGLALRGEVPAGEYSALQAVITKDATVIAAPVRDASGEIVGALSIVGPSFRLSGASEAECGRIVVEAAARLEAQLGDATRIA</sequence>
<dbReference type="InterPro" id="IPR014757">
    <property type="entry name" value="Tscrpt_reg_IclR_C"/>
</dbReference>
<dbReference type="AlphaFoldDB" id="A0A4R6RZI7"/>
<dbReference type="InterPro" id="IPR050707">
    <property type="entry name" value="HTH_MetabolicPath_Reg"/>
</dbReference>
<gene>
    <name evidence="6" type="ORF">EDF62_1818</name>
</gene>
<comment type="caution">
    <text evidence="6">The sequence shown here is derived from an EMBL/GenBank/DDBJ whole genome shotgun (WGS) entry which is preliminary data.</text>
</comment>
<dbReference type="GO" id="GO:0003677">
    <property type="term" value="F:DNA binding"/>
    <property type="evidence" value="ECO:0007669"/>
    <property type="project" value="UniProtKB-KW"/>
</dbReference>
<feature type="domain" description="HTH iclR-type" evidence="4">
    <location>
        <begin position="25"/>
        <end position="85"/>
    </location>
</feature>
<dbReference type="Gene3D" id="3.30.450.40">
    <property type="match status" value="2"/>
</dbReference>
<dbReference type="PROSITE" id="PS51077">
    <property type="entry name" value="HTH_ICLR"/>
    <property type="match status" value="1"/>
</dbReference>
<dbReference type="SUPFAM" id="SSF55781">
    <property type="entry name" value="GAF domain-like"/>
    <property type="match status" value="1"/>
</dbReference>
<evidence type="ECO:0000259" key="4">
    <source>
        <dbReference type="PROSITE" id="PS51077"/>
    </source>
</evidence>
<dbReference type="SUPFAM" id="SSF46785">
    <property type="entry name" value="Winged helix' DNA-binding domain"/>
    <property type="match status" value="1"/>
</dbReference>
<dbReference type="InterPro" id="IPR036390">
    <property type="entry name" value="WH_DNA-bd_sf"/>
</dbReference>
<evidence type="ECO:0000256" key="1">
    <source>
        <dbReference type="ARBA" id="ARBA00023015"/>
    </source>
</evidence>